<dbReference type="Proteomes" id="UP000050795">
    <property type="component" value="Unassembled WGS sequence"/>
</dbReference>
<sequence>MGSPVSPIVADLYMNKFEYNIFSSILTPKIWLGYVDDTFVVLKRDLHNLFLEKINCVSPKIQFTSEAESDIGELPFLDCLVKRKENGHFSISIFRKKTHFNKYLDFKSSHPASAQRFQLFQVFLDEHTL</sequence>
<evidence type="ECO:0000313" key="1">
    <source>
        <dbReference type="Proteomes" id="UP000050795"/>
    </source>
</evidence>
<proteinExistence type="predicted"/>
<accession>A0AA85J0M4</accession>
<protein>
    <recommendedName>
        <fullName evidence="3">Reverse transcriptase domain-containing protein</fullName>
    </recommendedName>
</protein>
<evidence type="ECO:0000313" key="2">
    <source>
        <dbReference type="WBParaSite" id="TREG1_120420.1"/>
    </source>
</evidence>
<name>A0AA85J0M4_TRIRE</name>
<reference evidence="1" key="1">
    <citation type="submission" date="2022-06" db="EMBL/GenBank/DDBJ databases">
        <authorList>
            <person name="Berger JAMES D."/>
            <person name="Berger JAMES D."/>
        </authorList>
    </citation>
    <scope>NUCLEOTIDE SEQUENCE [LARGE SCALE GENOMIC DNA]</scope>
</reference>
<evidence type="ECO:0008006" key="3">
    <source>
        <dbReference type="Google" id="ProtNLM"/>
    </source>
</evidence>
<dbReference type="PANTHER" id="PTHR21301">
    <property type="entry name" value="REVERSE TRANSCRIPTASE"/>
    <property type="match status" value="1"/>
</dbReference>
<keyword evidence="1" id="KW-1185">Reference proteome</keyword>
<dbReference type="AlphaFoldDB" id="A0AA85J0M4"/>
<dbReference type="WBParaSite" id="TREG1_120420.1">
    <property type="protein sequence ID" value="TREG1_120420.1"/>
    <property type="gene ID" value="TREG1_120420"/>
</dbReference>
<dbReference type="PANTHER" id="PTHR21301:SF11">
    <property type="entry name" value="GIY-YIG DOMAIN-CONTAINING PROTEIN"/>
    <property type="match status" value="1"/>
</dbReference>
<reference evidence="2" key="2">
    <citation type="submission" date="2023-11" db="UniProtKB">
        <authorList>
            <consortium name="WormBaseParasite"/>
        </authorList>
    </citation>
    <scope>IDENTIFICATION</scope>
</reference>
<organism evidence="1 2">
    <name type="scientific">Trichobilharzia regenti</name>
    <name type="common">Nasal bird schistosome</name>
    <dbReference type="NCBI Taxonomy" id="157069"/>
    <lineage>
        <taxon>Eukaryota</taxon>
        <taxon>Metazoa</taxon>
        <taxon>Spiralia</taxon>
        <taxon>Lophotrochozoa</taxon>
        <taxon>Platyhelminthes</taxon>
        <taxon>Trematoda</taxon>
        <taxon>Digenea</taxon>
        <taxon>Strigeidida</taxon>
        <taxon>Schistosomatoidea</taxon>
        <taxon>Schistosomatidae</taxon>
        <taxon>Trichobilharzia</taxon>
    </lineage>
</organism>